<feature type="signal peptide" evidence="1">
    <location>
        <begin position="1"/>
        <end position="22"/>
    </location>
</feature>
<keyword evidence="1" id="KW-0732">Signal</keyword>
<dbReference type="RefSeq" id="WP_236496810.1">
    <property type="nucleotide sequence ID" value="NZ_CP091244.1"/>
</dbReference>
<name>A0ABY3SU39_9GAMM</name>
<feature type="chain" id="PRO_5047508269" description="Lipoprotein" evidence="1">
    <location>
        <begin position="23"/>
        <end position="114"/>
    </location>
</feature>
<evidence type="ECO:0008006" key="4">
    <source>
        <dbReference type="Google" id="ProtNLM"/>
    </source>
</evidence>
<keyword evidence="3" id="KW-1185">Reference proteome</keyword>
<proteinExistence type="predicted"/>
<reference evidence="2" key="1">
    <citation type="journal article" date="2022" name="Microorganisms">
        <title>Two New Species of Filamentous Sulfur Bacteria of the Genus Thiothrix, Thiothrix winogradskyi sp. nov. and 'Candidatus Thiothrix sulfatifontis' sp. nov.</title>
        <authorList>
            <person name="Ravin N.V."/>
            <person name="Rossetti S."/>
            <person name="Beletsky A.V."/>
            <person name="Kadnikov V.V."/>
            <person name="Rudenko T.S."/>
            <person name="Smolyakov D.D."/>
            <person name="Moskvitina M.I."/>
            <person name="Gureeva M.V."/>
            <person name="Mardanov A.V."/>
            <person name="Grabovich M.Y."/>
        </authorList>
    </citation>
    <scope>NUCLEOTIDE SEQUENCE</scope>
    <source>
        <strain evidence="2">CT3</strain>
    </source>
</reference>
<dbReference type="Proteomes" id="UP001054801">
    <property type="component" value="Chromosome"/>
</dbReference>
<dbReference type="PROSITE" id="PS51257">
    <property type="entry name" value="PROKAR_LIPOPROTEIN"/>
    <property type="match status" value="1"/>
</dbReference>
<organism evidence="2 3">
    <name type="scientific">Thiothrix winogradskyi</name>
    <dbReference type="NCBI Taxonomy" id="96472"/>
    <lineage>
        <taxon>Bacteria</taxon>
        <taxon>Pseudomonadati</taxon>
        <taxon>Pseudomonadota</taxon>
        <taxon>Gammaproteobacteria</taxon>
        <taxon>Thiotrichales</taxon>
        <taxon>Thiotrichaceae</taxon>
        <taxon>Thiothrix</taxon>
    </lineage>
</organism>
<evidence type="ECO:0000313" key="2">
    <source>
        <dbReference type="EMBL" id="UJS22993.1"/>
    </source>
</evidence>
<gene>
    <name evidence="2" type="ORF">L2Y54_13695</name>
</gene>
<dbReference type="EMBL" id="CP091244">
    <property type="protein sequence ID" value="UJS22993.1"/>
    <property type="molecule type" value="Genomic_DNA"/>
</dbReference>
<evidence type="ECO:0000256" key="1">
    <source>
        <dbReference type="SAM" id="SignalP"/>
    </source>
</evidence>
<accession>A0ABY3SU39</accession>
<evidence type="ECO:0000313" key="3">
    <source>
        <dbReference type="Proteomes" id="UP001054801"/>
    </source>
</evidence>
<sequence length="114" mass="11930">MRLPVSLKLCALALAVTLGLSACNDNNNNSEISTGTDNTTPATSTTKNFNRVASFPVCLQLDADCNVADTTAAEIVTASTDGMTLIYSDSPSKSIGFVDITDPTKPKAAECLQR</sequence>
<protein>
    <recommendedName>
        <fullName evidence="4">Lipoprotein</fullName>
    </recommendedName>
</protein>